<feature type="region of interest" description="Disordered" evidence="1">
    <location>
        <begin position="29"/>
        <end position="55"/>
    </location>
</feature>
<accession>A0A8H3ZVX1</accession>
<reference evidence="2 3" key="1">
    <citation type="submission" date="2019-12" db="EMBL/GenBank/DDBJ databases">
        <title>A genome sequence resource for the geographically widespread anthracnose pathogen Colletotrichum asianum.</title>
        <authorList>
            <person name="Meng Y."/>
        </authorList>
    </citation>
    <scope>NUCLEOTIDE SEQUENCE [LARGE SCALE GENOMIC DNA]</scope>
    <source>
        <strain evidence="2 3">ICMP 18580</strain>
    </source>
</reference>
<comment type="caution">
    <text evidence="2">The sequence shown here is derived from an EMBL/GenBank/DDBJ whole genome shotgun (WGS) entry which is preliminary data.</text>
</comment>
<keyword evidence="3" id="KW-1185">Reference proteome</keyword>
<evidence type="ECO:0000313" key="2">
    <source>
        <dbReference type="EMBL" id="KAF0329111.1"/>
    </source>
</evidence>
<dbReference type="EMBL" id="WOWK01000014">
    <property type="protein sequence ID" value="KAF0329111.1"/>
    <property type="molecule type" value="Genomic_DNA"/>
</dbReference>
<name>A0A8H3ZVX1_9PEZI</name>
<evidence type="ECO:0000256" key="1">
    <source>
        <dbReference type="SAM" id="MobiDB-lite"/>
    </source>
</evidence>
<dbReference type="OrthoDB" id="10289327at2759"/>
<sequence length="166" mass="18519">MPSLGLVHADTLAIRPPDFGRKNTGCEVREAVESKPKPCTKPSRRSQNATGNKLRNEQGAQAFHCRAKHPMMILEVPQMPTTSEHTSKPYLQSIPRVALAVFHIPVFALLSLLCRAADTDTATRLVGCARQTQQHHHHHRTRHRLRPLEDALASCSLTDDAFPPNR</sequence>
<evidence type="ECO:0000313" key="3">
    <source>
        <dbReference type="Proteomes" id="UP000434172"/>
    </source>
</evidence>
<dbReference type="Proteomes" id="UP000434172">
    <property type="component" value="Unassembled WGS sequence"/>
</dbReference>
<proteinExistence type="predicted"/>
<gene>
    <name evidence="2" type="ORF">GQ607_003779</name>
</gene>
<dbReference type="AlphaFoldDB" id="A0A8H3ZVX1"/>
<organism evidence="2 3">
    <name type="scientific">Colletotrichum asianum</name>
    <dbReference type="NCBI Taxonomy" id="702518"/>
    <lineage>
        <taxon>Eukaryota</taxon>
        <taxon>Fungi</taxon>
        <taxon>Dikarya</taxon>
        <taxon>Ascomycota</taxon>
        <taxon>Pezizomycotina</taxon>
        <taxon>Sordariomycetes</taxon>
        <taxon>Hypocreomycetidae</taxon>
        <taxon>Glomerellales</taxon>
        <taxon>Glomerellaceae</taxon>
        <taxon>Colletotrichum</taxon>
        <taxon>Colletotrichum gloeosporioides species complex</taxon>
    </lineage>
</organism>
<protein>
    <submittedName>
        <fullName evidence="2">Uncharacterized protein</fullName>
    </submittedName>
</protein>